<feature type="binding site" evidence="4">
    <location>
        <begin position="377"/>
        <end position="379"/>
    </location>
    <ligand>
        <name>FAD</name>
        <dbReference type="ChEBI" id="CHEBI:57692"/>
    </ligand>
</feature>
<evidence type="ECO:0000256" key="2">
    <source>
        <dbReference type="ARBA" id="ARBA00022630"/>
    </source>
</evidence>
<feature type="site" description="Electron transfer via tryptophanyl radical" evidence="5">
    <location>
        <position position="364"/>
    </location>
</feature>
<keyword evidence="2 4" id="KW-0285">Flavoprotein</keyword>
<evidence type="ECO:0000313" key="8">
    <source>
        <dbReference type="EMBL" id="THD07882.1"/>
    </source>
</evidence>
<dbReference type="InterPro" id="IPR006050">
    <property type="entry name" value="DNA_photolyase_N"/>
</dbReference>
<dbReference type="InterPro" id="IPR036155">
    <property type="entry name" value="Crypto/Photolyase_N_sf"/>
</dbReference>
<dbReference type="SUPFAM" id="SSF52425">
    <property type="entry name" value="Cryptochrome/photolyase, N-terminal domain"/>
    <property type="match status" value="1"/>
</dbReference>
<keyword evidence="6" id="KW-0157">Chromophore</keyword>
<dbReference type="Pfam" id="PF03441">
    <property type="entry name" value="FAD_binding_7"/>
    <property type="match status" value="1"/>
</dbReference>
<evidence type="ECO:0000256" key="5">
    <source>
        <dbReference type="PIRSR" id="PIRSR602081-2"/>
    </source>
</evidence>
<evidence type="ECO:0000259" key="7">
    <source>
        <dbReference type="PROSITE" id="PS51645"/>
    </source>
</evidence>
<dbReference type="GO" id="GO:0003677">
    <property type="term" value="F:DNA binding"/>
    <property type="evidence" value="ECO:0007669"/>
    <property type="project" value="TreeGrafter"/>
</dbReference>
<reference evidence="8 9" key="1">
    <citation type="submission" date="2017-02" db="EMBL/GenBank/DDBJ databases">
        <title>Whole genome sequencing of Metallibacterium scheffleri DSM 24874 (T).</title>
        <authorList>
            <person name="Kumar S."/>
            <person name="Patil P."/>
            <person name="Patil P.B."/>
        </authorList>
    </citation>
    <scope>NUCLEOTIDE SEQUENCE [LARGE SCALE GENOMIC DNA]</scope>
    <source>
        <strain evidence="8 9">DSM 24874</strain>
    </source>
</reference>
<dbReference type="PANTHER" id="PTHR11455:SF9">
    <property type="entry name" value="CRYPTOCHROME CIRCADIAN CLOCK 5 ISOFORM X1"/>
    <property type="match status" value="1"/>
</dbReference>
<evidence type="ECO:0000313" key="9">
    <source>
        <dbReference type="Proteomes" id="UP000307749"/>
    </source>
</evidence>
<dbReference type="Pfam" id="PF00875">
    <property type="entry name" value="DNA_photolyase"/>
    <property type="match status" value="1"/>
</dbReference>
<evidence type="ECO:0000256" key="1">
    <source>
        <dbReference type="ARBA" id="ARBA00001932"/>
    </source>
</evidence>
<dbReference type="AlphaFoldDB" id="A0A4S3KGU1"/>
<dbReference type="PROSITE" id="PS51645">
    <property type="entry name" value="PHR_CRY_ALPHA_BETA"/>
    <property type="match status" value="1"/>
</dbReference>
<feature type="domain" description="Photolyase/cryptochrome alpha/beta" evidence="7">
    <location>
        <begin position="2"/>
        <end position="131"/>
    </location>
</feature>
<keyword evidence="8" id="KW-0456">Lyase</keyword>
<dbReference type="RefSeq" id="WP_081128766.1">
    <property type="nucleotide sequence ID" value="NZ_DAHXOC010000006.1"/>
</dbReference>
<evidence type="ECO:0000256" key="6">
    <source>
        <dbReference type="RuleBase" id="RU004182"/>
    </source>
</evidence>
<dbReference type="InterPro" id="IPR014729">
    <property type="entry name" value="Rossmann-like_a/b/a_fold"/>
</dbReference>
<comment type="caution">
    <text evidence="8">The sequence shown here is derived from an EMBL/GenBank/DDBJ whole genome shotgun (WGS) entry which is preliminary data.</text>
</comment>
<dbReference type="InterPro" id="IPR036134">
    <property type="entry name" value="Crypto/Photolyase_FAD-like_sf"/>
</dbReference>
<comment type="cofactor">
    <cofactor evidence="1">
        <name>(6R)-5,10-methylene-5,6,7,8-tetrahydrofolate</name>
        <dbReference type="ChEBI" id="CHEBI:15636"/>
    </cofactor>
</comment>
<organism evidence="8 9">
    <name type="scientific">Metallibacterium scheffleri</name>
    <dbReference type="NCBI Taxonomy" id="993689"/>
    <lineage>
        <taxon>Bacteria</taxon>
        <taxon>Pseudomonadati</taxon>
        <taxon>Pseudomonadota</taxon>
        <taxon>Gammaproteobacteria</taxon>
        <taxon>Lysobacterales</taxon>
        <taxon>Rhodanobacteraceae</taxon>
        <taxon>Metallibacterium</taxon>
    </lineage>
</organism>
<feature type="binding site" evidence="4">
    <location>
        <position position="223"/>
    </location>
    <ligand>
        <name>FAD</name>
        <dbReference type="ChEBI" id="CHEBI:57692"/>
    </ligand>
</feature>
<dbReference type="SUPFAM" id="SSF48173">
    <property type="entry name" value="Cryptochrome/photolyase FAD-binding domain"/>
    <property type="match status" value="1"/>
</dbReference>
<dbReference type="Proteomes" id="UP000307749">
    <property type="component" value="Unassembled WGS sequence"/>
</dbReference>
<dbReference type="Gene3D" id="1.10.579.10">
    <property type="entry name" value="DNA Cyclobutane Dipyrimidine Photolyase, subunit A, domain 3"/>
    <property type="match status" value="1"/>
</dbReference>
<feature type="binding site" evidence="4">
    <location>
        <position position="274"/>
    </location>
    <ligand>
        <name>FAD</name>
        <dbReference type="ChEBI" id="CHEBI:57692"/>
    </ligand>
</feature>
<sequence length="477" mass="53263">MSTAIVWLRRDLRLADNPALHAALAAHARVLPVYIHAPEEEAPWQPGAASRWWLHHSLSALDESLRACGARLHIVRGPSLQTLQRLIESCGAAAVYWNRLYEPAALARDRDIKQSLRARGITAHSCNAALLFEPWQLATGEGSPYRVFTPFWRSALTSMDAVACTPAAQRIDMPPMPTCTPLAALDLLPRLRWDRGLAAHWQPGESGAQALLHAFIEQAVHGYKAQRDYPAVTGTSRLSAHLHFGEIGPRQILAALREHAGNDRVGAASSIAPYVRELGWREFSHHLLYHFPHTPTRNFNPRFDVFAWADDGVHAEALARWQQGRSGIPIVDAGMRELWHTGWMHNRVRMIVASLLTKNLRLHWLHGARWFWDTLVDADLANNTQGWQWSAGTGADAAPYFRIFSPVAQSAKFDAAGDYIRRWLPELAAVPAPLLFQPWRDAALLQRTGYPPPLLDLAASRAQALAAYQQLRAQAAR</sequence>
<dbReference type="InterPro" id="IPR005101">
    <property type="entry name" value="Cryptochr/Photolyase_FAD-bd"/>
</dbReference>
<keyword evidence="3 4" id="KW-0274">FAD</keyword>
<dbReference type="Gene3D" id="1.25.40.80">
    <property type="match status" value="1"/>
</dbReference>
<keyword evidence="9" id="KW-1185">Reference proteome</keyword>
<dbReference type="GO" id="GO:0071949">
    <property type="term" value="F:FAD binding"/>
    <property type="evidence" value="ECO:0007669"/>
    <property type="project" value="TreeGrafter"/>
</dbReference>
<gene>
    <name evidence="8" type="ORF">B1806_14145</name>
</gene>
<feature type="site" description="Electron transfer via tryptophanyl radical" evidence="5">
    <location>
        <position position="308"/>
    </location>
</feature>
<evidence type="ECO:0000256" key="3">
    <source>
        <dbReference type="ARBA" id="ARBA00022827"/>
    </source>
</evidence>
<dbReference type="EMBL" id="MWQO01000054">
    <property type="protein sequence ID" value="THD07882.1"/>
    <property type="molecule type" value="Genomic_DNA"/>
</dbReference>
<name>A0A4S3KGU1_9GAMM</name>
<comment type="cofactor">
    <cofactor evidence="4">
        <name>FAD</name>
        <dbReference type="ChEBI" id="CHEBI:57692"/>
    </cofactor>
    <text evidence="4">Binds 1 FAD per subunit.</text>
</comment>
<comment type="similarity">
    <text evidence="6">Belongs to the DNA photolyase family.</text>
</comment>
<dbReference type="InterPro" id="IPR002081">
    <property type="entry name" value="Cryptochrome/DNA_photolyase_1"/>
</dbReference>
<evidence type="ECO:0000256" key="4">
    <source>
        <dbReference type="PIRSR" id="PIRSR602081-1"/>
    </source>
</evidence>
<feature type="site" description="Electron transfer via tryptophanyl radical" evidence="5">
    <location>
        <position position="387"/>
    </location>
</feature>
<feature type="binding site" evidence="4">
    <location>
        <begin position="235"/>
        <end position="239"/>
    </location>
    <ligand>
        <name>FAD</name>
        <dbReference type="ChEBI" id="CHEBI:57692"/>
    </ligand>
</feature>
<proteinExistence type="inferred from homology"/>
<dbReference type="Gene3D" id="3.40.50.620">
    <property type="entry name" value="HUPs"/>
    <property type="match status" value="1"/>
</dbReference>
<protein>
    <submittedName>
        <fullName evidence="8">Deoxyribodipyrimidine photolyase</fullName>
    </submittedName>
</protein>
<dbReference type="GO" id="GO:0009416">
    <property type="term" value="P:response to light stimulus"/>
    <property type="evidence" value="ECO:0007669"/>
    <property type="project" value="TreeGrafter"/>
</dbReference>
<dbReference type="OrthoDB" id="9772484at2"/>
<dbReference type="STRING" id="993689.GCA_002077135_02842"/>
<accession>A0A4S3KGU1</accession>
<dbReference type="PANTHER" id="PTHR11455">
    <property type="entry name" value="CRYPTOCHROME"/>
    <property type="match status" value="1"/>
</dbReference>
<dbReference type="PRINTS" id="PR00147">
    <property type="entry name" value="DNAPHOTLYASE"/>
</dbReference>
<dbReference type="GO" id="GO:0003904">
    <property type="term" value="F:deoxyribodipyrimidine photo-lyase activity"/>
    <property type="evidence" value="ECO:0007669"/>
    <property type="project" value="TreeGrafter"/>
</dbReference>